<organism evidence="4 5">
    <name type="scientific">Parapusillimonas granuli</name>
    <dbReference type="NCBI Taxonomy" id="380911"/>
    <lineage>
        <taxon>Bacteria</taxon>
        <taxon>Pseudomonadati</taxon>
        <taxon>Pseudomonadota</taxon>
        <taxon>Betaproteobacteria</taxon>
        <taxon>Burkholderiales</taxon>
        <taxon>Alcaligenaceae</taxon>
        <taxon>Parapusillimonas</taxon>
    </lineage>
</organism>
<dbReference type="GO" id="GO:0006635">
    <property type="term" value="P:fatty acid beta-oxidation"/>
    <property type="evidence" value="ECO:0007669"/>
    <property type="project" value="TreeGrafter"/>
</dbReference>
<sequence>MTIHHSIDRHVATIVLDAQAALNALTVEDLAAMRDLLVSLQDDDAVRAIVLTGAGEKAFCTGANLKKTMPPAAGFAQGAFKSRRAEAGGGGYTRLIDISDLDIWKPIIGAINGYCLGGGLELALQCDIRIASDNATFALPEVKVASVPAVGGVQHLMRAVGSSNALSLALTGDRIDADHALRIGLVSQVVPQAELAASARAIAERIAANGPLAVQAVKRLAQETSHMAPRDFIAQSNLQWGLLRDSRDRLEGRQAFAERRTPRYTGE</sequence>
<dbReference type="PANTHER" id="PTHR11941">
    <property type="entry name" value="ENOYL-COA HYDRATASE-RELATED"/>
    <property type="match status" value="1"/>
</dbReference>
<name>A0A853FQ17_9BURK</name>
<dbReference type="PROSITE" id="PS00166">
    <property type="entry name" value="ENOYL_COA_HYDRATASE"/>
    <property type="match status" value="1"/>
</dbReference>
<dbReference type="InterPro" id="IPR014748">
    <property type="entry name" value="Enoyl-CoA_hydra_C"/>
</dbReference>
<dbReference type="Pfam" id="PF00378">
    <property type="entry name" value="ECH_1"/>
    <property type="match status" value="1"/>
</dbReference>
<gene>
    <name evidence="4" type="ORF">H0A72_00835</name>
</gene>
<keyword evidence="4" id="KW-0413">Isomerase</keyword>
<dbReference type="InterPro" id="IPR029045">
    <property type="entry name" value="ClpP/crotonase-like_dom_sf"/>
</dbReference>
<dbReference type="AlphaFoldDB" id="A0A853FQ17"/>
<keyword evidence="5" id="KW-1185">Reference proteome</keyword>
<dbReference type="EMBL" id="JACCEM010000001">
    <property type="protein sequence ID" value="NYT47845.1"/>
    <property type="molecule type" value="Genomic_DNA"/>
</dbReference>
<dbReference type="InterPro" id="IPR018376">
    <property type="entry name" value="Enoyl-CoA_hyd/isom_CS"/>
</dbReference>
<reference evidence="4 5" key="1">
    <citation type="submission" date="2020-07" db="EMBL/GenBank/DDBJ databases">
        <title>Taxonomic revisions and descriptions of new bacterial species based on genomic comparisons in the high-G+C-content subgroup of the family Alcaligenaceae.</title>
        <authorList>
            <person name="Szabo A."/>
            <person name="Felfoldi T."/>
        </authorList>
    </citation>
    <scope>NUCLEOTIDE SEQUENCE [LARGE SCALE GENOMIC DNA]</scope>
    <source>
        <strain evidence="4 5">LMG 24012</strain>
    </source>
</reference>
<dbReference type="SUPFAM" id="SSF52096">
    <property type="entry name" value="ClpP/crotonase"/>
    <property type="match status" value="1"/>
</dbReference>
<dbReference type="GO" id="GO:0016853">
    <property type="term" value="F:isomerase activity"/>
    <property type="evidence" value="ECO:0007669"/>
    <property type="project" value="UniProtKB-KW"/>
</dbReference>
<comment type="caution">
    <text evidence="4">The sequence shown here is derived from an EMBL/GenBank/DDBJ whole genome shotgun (WGS) entry which is preliminary data.</text>
</comment>
<dbReference type="GO" id="GO:0016829">
    <property type="term" value="F:lyase activity"/>
    <property type="evidence" value="ECO:0007669"/>
    <property type="project" value="UniProtKB-KW"/>
</dbReference>
<evidence type="ECO:0000256" key="2">
    <source>
        <dbReference type="ARBA" id="ARBA00023239"/>
    </source>
</evidence>
<dbReference type="PANTHER" id="PTHR11941:SF54">
    <property type="entry name" value="ENOYL-COA HYDRATASE, MITOCHONDRIAL"/>
    <property type="match status" value="1"/>
</dbReference>
<evidence type="ECO:0000256" key="3">
    <source>
        <dbReference type="RuleBase" id="RU003707"/>
    </source>
</evidence>
<protein>
    <submittedName>
        <fullName evidence="4">Enoyl-CoA hydratase/isomerase family protein</fullName>
    </submittedName>
</protein>
<dbReference type="Gene3D" id="1.10.12.10">
    <property type="entry name" value="Lyase 2-enoyl-coa Hydratase, Chain A, domain 2"/>
    <property type="match status" value="1"/>
</dbReference>
<evidence type="ECO:0000313" key="4">
    <source>
        <dbReference type="EMBL" id="NYT47845.1"/>
    </source>
</evidence>
<dbReference type="Proteomes" id="UP000559809">
    <property type="component" value="Unassembled WGS sequence"/>
</dbReference>
<dbReference type="RefSeq" id="WP_180152931.1">
    <property type="nucleotide sequence ID" value="NZ_JACCEM010000001.1"/>
</dbReference>
<proteinExistence type="inferred from homology"/>
<dbReference type="InterPro" id="IPR001753">
    <property type="entry name" value="Enoyl-CoA_hydra/iso"/>
</dbReference>
<keyword evidence="2" id="KW-0456">Lyase</keyword>
<evidence type="ECO:0000313" key="5">
    <source>
        <dbReference type="Proteomes" id="UP000559809"/>
    </source>
</evidence>
<dbReference type="CDD" id="cd06558">
    <property type="entry name" value="crotonase-like"/>
    <property type="match status" value="1"/>
</dbReference>
<accession>A0A853FQ17</accession>
<evidence type="ECO:0000256" key="1">
    <source>
        <dbReference type="ARBA" id="ARBA00005254"/>
    </source>
</evidence>
<dbReference type="Gene3D" id="3.90.226.10">
    <property type="entry name" value="2-enoyl-CoA Hydratase, Chain A, domain 1"/>
    <property type="match status" value="1"/>
</dbReference>
<comment type="similarity">
    <text evidence="1 3">Belongs to the enoyl-CoA hydratase/isomerase family.</text>
</comment>